<dbReference type="InterPro" id="IPR041349">
    <property type="entry name" value="PRODH"/>
</dbReference>
<dbReference type="EMBL" id="JABEMD010000011">
    <property type="protein sequence ID" value="NNH10926.1"/>
    <property type="molecule type" value="Genomic_DNA"/>
</dbReference>
<dbReference type="EC" id="1.5.5.2" evidence="18"/>
<dbReference type="InterPro" id="IPR015590">
    <property type="entry name" value="Aldehyde_DH_dom"/>
</dbReference>
<dbReference type="SUPFAM" id="SSF51730">
    <property type="entry name" value="FAD-linked oxidoreductase"/>
    <property type="match status" value="1"/>
</dbReference>
<evidence type="ECO:0000313" key="26">
    <source>
        <dbReference type="Proteomes" id="UP000542973"/>
    </source>
</evidence>
<dbReference type="SUPFAM" id="SSF81935">
    <property type="entry name" value="N-terminal domain of bifunctional PutA protein"/>
    <property type="match status" value="1"/>
</dbReference>
<feature type="active site" evidence="19">
    <location>
        <position position="922"/>
    </location>
</feature>
<evidence type="ECO:0000256" key="7">
    <source>
        <dbReference type="ARBA" id="ARBA00023002"/>
    </source>
</evidence>
<dbReference type="Gene3D" id="3.40.309.10">
    <property type="entry name" value="Aldehyde Dehydrogenase, Chain A, domain 2"/>
    <property type="match status" value="1"/>
</dbReference>
<dbReference type="Gene3D" id="3.20.20.220">
    <property type="match status" value="1"/>
</dbReference>
<keyword evidence="10 18" id="KW-0642">Proline metabolism</keyword>
<dbReference type="CDD" id="cd07125">
    <property type="entry name" value="ALDH_PutA-P5CDH"/>
    <property type="match status" value="1"/>
</dbReference>
<dbReference type="Gene3D" id="3.40.605.10">
    <property type="entry name" value="Aldehyde Dehydrogenase, Chain A, domain 1"/>
    <property type="match status" value="1"/>
</dbReference>
<feature type="domain" description="Aldehyde dehydrogenase" evidence="20">
    <location>
        <begin position="664"/>
        <end position="1113"/>
    </location>
</feature>
<evidence type="ECO:0000256" key="9">
    <source>
        <dbReference type="ARBA" id="ARBA00023027"/>
    </source>
</evidence>
<dbReference type="InterPro" id="IPR005933">
    <property type="entry name" value="PutA_C"/>
</dbReference>
<evidence type="ECO:0000256" key="2">
    <source>
        <dbReference type="ARBA" id="ARBA00004739"/>
    </source>
</evidence>
<dbReference type="InterPro" id="IPR013321">
    <property type="entry name" value="Arc_rbn_hlx_hlx"/>
</dbReference>
<evidence type="ECO:0000256" key="17">
    <source>
        <dbReference type="ARBA" id="ARBA00060911"/>
    </source>
</evidence>
<feature type="active site" evidence="19">
    <location>
        <position position="888"/>
    </location>
</feature>
<evidence type="ECO:0000256" key="10">
    <source>
        <dbReference type="ARBA" id="ARBA00023062"/>
    </source>
</evidence>
<feature type="domain" description="Proline dehydrogenase" evidence="21">
    <location>
        <begin position="269"/>
        <end position="570"/>
    </location>
</feature>
<keyword evidence="12 18" id="KW-0804">Transcription</keyword>
<evidence type="ECO:0000259" key="22">
    <source>
        <dbReference type="Pfam" id="PF14850"/>
    </source>
</evidence>
<dbReference type="InterPro" id="IPR010985">
    <property type="entry name" value="Ribbon_hlx_hlx"/>
</dbReference>
<dbReference type="GO" id="GO:0003700">
    <property type="term" value="F:DNA-binding transcription factor activity"/>
    <property type="evidence" value="ECO:0007669"/>
    <property type="project" value="InterPro"/>
</dbReference>
<feature type="domain" description="Proline utilization A proline dehydrogenase N-terminal" evidence="23">
    <location>
        <begin position="90"/>
        <end position="137"/>
    </location>
</feature>
<reference evidence="25 26" key="1">
    <citation type="submission" date="2020-05" db="EMBL/GenBank/DDBJ databases">
        <title>MicrobeNet Type strains.</title>
        <authorList>
            <person name="Nicholson A.C."/>
        </authorList>
    </citation>
    <scope>NUCLEOTIDE SEQUENCE [LARGE SCALE GENOMIC DNA]</scope>
    <source>
        <strain evidence="25 26">ATCC 700815</strain>
    </source>
</reference>
<comment type="caution">
    <text evidence="25">The sequence shown here is derived from an EMBL/GenBank/DDBJ whole genome shotgun (WGS) entry which is preliminary data.</text>
</comment>
<evidence type="ECO:0000259" key="23">
    <source>
        <dbReference type="Pfam" id="PF18327"/>
    </source>
</evidence>
<evidence type="ECO:0000256" key="13">
    <source>
        <dbReference type="ARBA" id="ARBA00023268"/>
    </source>
</evidence>
<dbReference type="SUPFAM" id="SSF47598">
    <property type="entry name" value="Ribbon-helix-helix"/>
    <property type="match status" value="1"/>
</dbReference>
<evidence type="ECO:0000256" key="3">
    <source>
        <dbReference type="ARBA" id="ARBA00004786"/>
    </source>
</evidence>
<dbReference type="Gene3D" id="1.20.5.460">
    <property type="entry name" value="Single helix bin"/>
    <property type="match status" value="1"/>
</dbReference>
<dbReference type="InterPro" id="IPR024082">
    <property type="entry name" value="PRODH_PutA_dom_II"/>
</dbReference>
<gene>
    <name evidence="25" type="primary">putA</name>
    <name evidence="25" type="ORF">HLB16_08535</name>
</gene>
<dbReference type="NCBIfam" id="TIGR01238">
    <property type="entry name" value="D1pyr5carbox3"/>
    <property type="match status" value="1"/>
</dbReference>
<evidence type="ECO:0000256" key="18">
    <source>
        <dbReference type="PIRNR" id="PIRNR000197"/>
    </source>
</evidence>
<dbReference type="NCBIfam" id="NF008772">
    <property type="entry name" value="PRK11809.1"/>
    <property type="match status" value="1"/>
</dbReference>
<dbReference type="Pfam" id="PF14850">
    <property type="entry name" value="Pro_dh-DNA_bdg"/>
    <property type="match status" value="1"/>
</dbReference>
<evidence type="ECO:0000256" key="11">
    <source>
        <dbReference type="ARBA" id="ARBA00023125"/>
    </source>
</evidence>
<dbReference type="Gene3D" id="1.10.1220.10">
    <property type="entry name" value="Met repressor-like"/>
    <property type="match status" value="1"/>
</dbReference>
<dbReference type="Pfam" id="PF00171">
    <property type="entry name" value="Aldedh"/>
    <property type="match status" value="1"/>
</dbReference>
<dbReference type="Gene3D" id="1.20.5.550">
    <property type="entry name" value="Single Helix bin"/>
    <property type="match status" value="1"/>
</dbReference>
<keyword evidence="11 18" id="KW-0238">DNA-binding</keyword>
<dbReference type="SUPFAM" id="SSF53720">
    <property type="entry name" value="ALDH-like"/>
    <property type="match status" value="1"/>
</dbReference>
<dbReference type="RefSeq" id="WP_053822836.1">
    <property type="nucleotide sequence ID" value="NZ_BAAAEB010000006.1"/>
</dbReference>
<dbReference type="InterPro" id="IPR002872">
    <property type="entry name" value="Proline_DH_dom"/>
</dbReference>
<dbReference type="InterPro" id="IPR050485">
    <property type="entry name" value="Proline_metab_enzyme"/>
</dbReference>
<dbReference type="InterPro" id="IPR024090">
    <property type="entry name" value="PRODH_PutA_dom_I"/>
</dbReference>
<dbReference type="FunFam" id="3.40.309.10:FF:000005">
    <property type="entry name" value="1-pyrroline-5-carboxylate dehydrogenase 1"/>
    <property type="match status" value="1"/>
</dbReference>
<dbReference type="PROSITE" id="PS00070">
    <property type="entry name" value="ALDEHYDE_DEHYDR_CYS"/>
    <property type="match status" value="1"/>
</dbReference>
<dbReference type="InterPro" id="IPR016162">
    <property type="entry name" value="Ald_DH_N"/>
</dbReference>
<evidence type="ECO:0000256" key="6">
    <source>
        <dbReference type="ARBA" id="ARBA00022827"/>
    </source>
</evidence>
<dbReference type="GO" id="GO:0004657">
    <property type="term" value="F:proline dehydrogenase activity"/>
    <property type="evidence" value="ECO:0007669"/>
    <property type="project" value="UniProtKB-UniRule"/>
</dbReference>
<evidence type="ECO:0000256" key="8">
    <source>
        <dbReference type="ARBA" id="ARBA00023015"/>
    </source>
</evidence>
<dbReference type="PANTHER" id="PTHR42862">
    <property type="entry name" value="DELTA-1-PYRROLINE-5-CARBOXYLATE DEHYDROGENASE 1, ISOFORM A-RELATED"/>
    <property type="match status" value="1"/>
</dbReference>
<keyword evidence="6 18" id="KW-0274">FAD</keyword>
<evidence type="ECO:0000256" key="4">
    <source>
        <dbReference type="ARBA" id="ARBA00022491"/>
    </source>
</evidence>
<dbReference type="FunFam" id="3.40.605.10:FF:000017">
    <property type="entry name" value="Bifunctional protein PutA"/>
    <property type="match status" value="1"/>
</dbReference>
<evidence type="ECO:0000256" key="14">
    <source>
        <dbReference type="ARBA" id="ARBA00048142"/>
    </source>
</evidence>
<evidence type="ECO:0000256" key="16">
    <source>
        <dbReference type="ARBA" id="ARBA00060889"/>
    </source>
</evidence>
<comment type="pathway">
    <text evidence="3 18">Amino-acid degradation; L-proline degradation into L-glutamate; L-glutamate from L-proline: step 2/2.</text>
</comment>
<dbReference type="GO" id="GO:0003677">
    <property type="term" value="F:DNA binding"/>
    <property type="evidence" value="ECO:0007669"/>
    <property type="project" value="UniProtKB-KW"/>
</dbReference>
<protein>
    <recommendedName>
        <fullName evidence="18">Bifunctional protein PutA</fullName>
    </recommendedName>
    <domain>
        <recommendedName>
            <fullName evidence="18">Proline dehydrogenase</fullName>
            <ecNumber evidence="18">1.5.5.2</ecNumber>
        </recommendedName>
        <alternativeName>
            <fullName evidence="18">Proline oxidase</fullName>
        </alternativeName>
    </domain>
    <domain>
        <recommendedName>
            <fullName evidence="18">Delta-1-pyrroline-5-carboxylate dehydrogenase</fullName>
            <shortName evidence="18">P5C dehydrogenase</shortName>
            <ecNumber evidence="18">1.2.1.88</ecNumber>
        </recommendedName>
        <alternativeName>
            <fullName evidence="18">L-glutamate gamma-semialdehyde dehydrogenase</fullName>
        </alternativeName>
    </domain>
</protein>
<comment type="similarity">
    <text evidence="16 18">In the N-terminal section; belongs to the proline dehydrogenase family.</text>
</comment>
<dbReference type="InterPro" id="IPR016160">
    <property type="entry name" value="Ald_DH_CS_CYS"/>
</dbReference>
<comment type="cofactor">
    <cofactor evidence="1 18">
        <name>FAD</name>
        <dbReference type="ChEBI" id="CHEBI:57692"/>
    </cofactor>
</comment>
<dbReference type="PANTHER" id="PTHR42862:SF1">
    <property type="entry name" value="DELTA-1-PYRROLINE-5-CARBOXYLATE DEHYDROGENASE 2, ISOFORM A-RELATED"/>
    <property type="match status" value="1"/>
</dbReference>
<dbReference type="GO" id="GO:0010133">
    <property type="term" value="P:L-proline catabolic process to L-glutamate"/>
    <property type="evidence" value="ECO:0007669"/>
    <property type="project" value="UniProtKB-UniRule"/>
</dbReference>
<keyword evidence="4 18" id="KW-0678">Repressor</keyword>
<keyword evidence="13" id="KW-0511">Multifunctional enzyme</keyword>
<name>A0A849B919_9BURK</name>
<evidence type="ECO:0000256" key="12">
    <source>
        <dbReference type="ARBA" id="ARBA00023163"/>
    </source>
</evidence>
<evidence type="ECO:0000256" key="19">
    <source>
        <dbReference type="PIRSR" id="PIRSR000197-1"/>
    </source>
</evidence>
<dbReference type="Proteomes" id="UP000542973">
    <property type="component" value="Unassembled WGS sequence"/>
</dbReference>
<dbReference type="InterPro" id="IPR024089">
    <property type="entry name" value="PRODH_PutA_dom_I/II"/>
</dbReference>
<evidence type="ECO:0000256" key="5">
    <source>
        <dbReference type="ARBA" id="ARBA00022630"/>
    </source>
</evidence>
<accession>A0A849B919</accession>
<feature type="domain" description="Proline dehydrogenase PutA" evidence="22">
    <location>
        <begin position="149"/>
        <end position="260"/>
    </location>
</feature>
<dbReference type="Pfam" id="PF01619">
    <property type="entry name" value="Pro_dh"/>
    <property type="match status" value="1"/>
</dbReference>
<dbReference type="CDD" id="cd22233">
    <property type="entry name" value="RHH_CopAso-like"/>
    <property type="match status" value="1"/>
</dbReference>
<dbReference type="FunFam" id="1.20.5.460:FF:000001">
    <property type="entry name" value="Bifunctional protein PutA"/>
    <property type="match status" value="1"/>
</dbReference>
<evidence type="ECO:0000259" key="24">
    <source>
        <dbReference type="Pfam" id="PF21775"/>
    </source>
</evidence>
<comment type="function">
    <text evidence="18">Oxidizes proline to glutamate for use as a carbon and nitrogen source.</text>
</comment>
<dbReference type="GO" id="GO:0003842">
    <property type="term" value="F:L-glutamate gamma-semialdehyde dehydrogenase activity"/>
    <property type="evidence" value="ECO:0007669"/>
    <property type="project" value="UniProtKB-UniRule"/>
</dbReference>
<dbReference type="InterPro" id="IPR029041">
    <property type="entry name" value="FAD-linked_oxidoreductase-like"/>
</dbReference>
<dbReference type="GO" id="GO:0009898">
    <property type="term" value="C:cytoplasmic side of plasma membrane"/>
    <property type="evidence" value="ECO:0007669"/>
    <property type="project" value="TreeGrafter"/>
</dbReference>
<keyword evidence="5 18" id="KW-0285">Flavoprotein</keyword>
<dbReference type="Pfam" id="PF18327">
    <property type="entry name" value="PRODH"/>
    <property type="match status" value="1"/>
</dbReference>
<dbReference type="Pfam" id="PF21775">
    <property type="entry name" value="PutA_1st"/>
    <property type="match status" value="1"/>
</dbReference>
<dbReference type="InterPro" id="IPR016161">
    <property type="entry name" value="Ald_DH/histidinol_DH"/>
</dbReference>
<keyword evidence="8 18" id="KW-0805">Transcription regulation</keyword>
<dbReference type="FunFam" id="3.20.20.220:FF:000004">
    <property type="entry name" value="Bifunctional protein PutA"/>
    <property type="match status" value="1"/>
</dbReference>
<comment type="catalytic activity">
    <reaction evidence="14 18">
        <text>L-glutamate 5-semialdehyde + NAD(+) + H2O = L-glutamate + NADH + 2 H(+)</text>
        <dbReference type="Rhea" id="RHEA:30235"/>
        <dbReference type="ChEBI" id="CHEBI:15377"/>
        <dbReference type="ChEBI" id="CHEBI:15378"/>
        <dbReference type="ChEBI" id="CHEBI:29985"/>
        <dbReference type="ChEBI" id="CHEBI:57540"/>
        <dbReference type="ChEBI" id="CHEBI:57945"/>
        <dbReference type="ChEBI" id="CHEBI:58066"/>
        <dbReference type="EC" id="1.2.1.88"/>
    </reaction>
</comment>
<evidence type="ECO:0000259" key="21">
    <source>
        <dbReference type="Pfam" id="PF01619"/>
    </source>
</evidence>
<dbReference type="UniPathway" id="UPA00261">
    <property type="reaction ID" value="UER00373"/>
</dbReference>
<evidence type="ECO:0000259" key="20">
    <source>
        <dbReference type="Pfam" id="PF00171"/>
    </source>
</evidence>
<dbReference type="EC" id="1.2.1.88" evidence="18"/>
<dbReference type="InterPro" id="IPR048798">
    <property type="entry name" value="PutA_RHH"/>
</dbReference>
<comment type="similarity">
    <text evidence="17 18">In the C-terminal section; belongs to the aldehyde dehydrogenase family.</text>
</comment>
<dbReference type="NCBIfam" id="NF008869">
    <property type="entry name" value="PRK11904.1"/>
    <property type="match status" value="1"/>
</dbReference>
<comment type="pathway">
    <text evidence="2 18">Amino-acid degradation; L-proline degradation into L-glutamate; L-glutamate from L-proline: step 1/2.</text>
</comment>
<sequence length="1335" mass="143299">MATTTLGVKLDDASRDRLKRVAQSIDRTPHWLIKQAIFSYLEQIERGQAPHEINGSGQPENDGADTLEAVAGEGAPQPFLEFAQSIQPQSVLRAAITSAYRRPETDCVPVLLEQARLPQQQADAALAMARKLALNLRQQKVGSGREGLVQGLIQEFSLSSQEGVALMCLAEALLRIPDKATRDALIRDKISGANWQSHLGQSPSLFVNAATWGLLVTGKLVSTHNEAGLTRALTRIIGKGGEPLIRKGVDMAMRLMGEQFVTGETISEALANARKYEAQGFRYSYDMLGEAAMTEADAQRYLASYEQAIHAIGQASRGRGIYEGPGISIKLSALHPRYSRAQHERVLGELYGRLKSLTLLARQYDIGINIDAEEADRLEISLDLLERLCFEPELAGWNGIGFVVQGYQKRCPFVIDYLIDLARRSRHRLMIRLVKGAYWDSEIKRAQVDGLEGYPVYTRKVYTDVSYLACARKLLSVPDAIYPQFATHNAHTLAAIYQIAGHSYYPGQYEFQCLHGMGEPLYDQVVGPVAEGKLNRPCRIYAPVGTHETLLAYLVRRLLENGANTSFVNRIADDSVSLDELVADPVAQVERMHKEEGTLGLPHPRIPMPRSLYGKARANSAGLDLSNEHRLASLSSALLHGATERLSAEPMLGVSGVDGVGGGETAPVLNPSDHRDVVGQVTEASAADVEAALQAAVNAAPIWQATPPEVRAAALERAADLMEAQMQALMGVIMREAGKTFSNAIAEVREAVDFLRYYAVQVREHFSNDTHRPLGPVVCISPWNFPLAIFTGQVAAALAAGNTVLAKPAEQTPLIAAQAVRLLREAGVPAGAVQLLPGRGETVGAALVGDARVKGVMFTGSTEVARLLQRNLAGRLDAAGRPVPLIAETGGQNGMIVDSSALAEQVVADVVTSAFDSAGQRCSALRVLCLQDDVADRVLEMLKGAMAELTMANPDRLSTDVGPVIDEEARAGIVKHIEAMRAKGRRVHQADPNAAMSAACRHGTFVPPTLIELNHIGELQREVFGPVLHVVRYQRARLDALLDQINATGYGLTMGVHTRIDETIEHIVARAHVGNLYVNRNIVGAVVGVQPFGGEGLSGTGPKAGGPLYLHRLLSTCPQDAFVAVALAAARPAAAADAPAAEPRAVLRPEAQAAFDAYRQWAATAAAMPELAQQCERFAAASTSGMTVTLPGPTGERNTYTLLPRDTVLCLAPNEADLATQLAAVLAVGAGVLWQDVEPARTLYARLPKAVQSRVRVVADWTAADVAFDAVLHHGDSDQLRAVCEQVAQRPGPIVGVQGLGHGDTGIALERLLMERSLSVNTAAAGGNASLMTIG</sequence>
<evidence type="ECO:0000256" key="1">
    <source>
        <dbReference type="ARBA" id="ARBA00001974"/>
    </source>
</evidence>
<dbReference type="InterPro" id="IPR016163">
    <property type="entry name" value="Ald_DH_C"/>
</dbReference>
<keyword evidence="7 18" id="KW-0560">Oxidoreductase</keyword>
<dbReference type="InterPro" id="IPR025703">
    <property type="entry name" value="Bifunct_PutA"/>
</dbReference>
<keyword evidence="9 18" id="KW-0520">NAD</keyword>
<proteinExistence type="inferred from homology"/>
<comment type="catalytic activity">
    <reaction evidence="15 18">
        <text>L-proline + a quinone = (S)-1-pyrroline-5-carboxylate + a quinol + H(+)</text>
        <dbReference type="Rhea" id="RHEA:23784"/>
        <dbReference type="ChEBI" id="CHEBI:15378"/>
        <dbReference type="ChEBI" id="CHEBI:17388"/>
        <dbReference type="ChEBI" id="CHEBI:24646"/>
        <dbReference type="ChEBI" id="CHEBI:60039"/>
        <dbReference type="ChEBI" id="CHEBI:132124"/>
        <dbReference type="EC" id="1.5.5.2"/>
    </reaction>
</comment>
<organism evidence="25 26">
    <name type="scientific">Cupriavidus gilardii</name>
    <dbReference type="NCBI Taxonomy" id="82541"/>
    <lineage>
        <taxon>Bacteria</taxon>
        <taxon>Pseudomonadati</taxon>
        <taxon>Pseudomonadota</taxon>
        <taxon>Betaproteobacteria</taxon>
        <taxon>Burkholderiales</taxon>
        <taxon>Burkholderiaceae</taxon>
        <taxon>Cupriavidus</taxon>
    </lineage>
</organism>
<evidence type="ECO:0000256" key="15">
    <source>
        <dbReference type="ARBA" id="ARBA00048779"/>
    </source>
</evidence>
<evidence type="ECO:0000313" key="25">
    <source>
        <dbReference type="EMBL" id="NNH10926.1"/>
    </source>
</evidence>
<dbReference type="PIRSF" id="PIRSF000197">
    <property type="entry name" value="Bifunct_PutA"/>
    <property type="match status" value="1"/>
</dbReference>
<feature type="domain" description="PutA RHH" evidence="24">
    <location>
        <begin position="11"/>
        <end position="43"/>
    </location>
</feature>